<accession>A0A1B4FLX5</accession>
<organism evidence="1 2">
    <name type="scientific">Burkholderia mayonis</name>
    <dbReference type="NCBI Taxonomy" id="1385591"/>
    <lineage>
        <taxon>Bacteria</taxon>
        <taxon>Pseudomonadati</taxon>
        <taxon>Pseudomonadota</taxon>
        <taxon>Betaproteobacteria</taxon>
        <taxon>Burkholderiales</taxon>
        <taxon>Burkholderiaceae</taxon>
        <taxon>Burkholderia</taxon>
        <taxon>pseudomallei group</taxon>
    </lineage>
</organism>
<name>A0A1B4FLX5_9BURK</name>
<dbReference type="AlphaFoldDB" id="A0A1B4FLX5"/>
<evidence type="ECO:0000313" key="2">
    <source>
        <dbReference type="Proteomes" id="UP000062519"/>
    </source>
</evidence>
<dbReference type="Proteomes" id="UP000062519">
    <property type="component" value="Chromosome 2"/>
</dbReference>
<reference evidence="1 2" key="1">
    <citation type="submission" date="2015-12" db="EMBL/GenBank/DDBJ databases">
        <title>Diversity of Burkholderia near neighbor genomes.</title>
        <authorList>
            <person name="Sahl J."/>
            <person name="Wagner D."/>
            <person name="Keim P."/>
        </authorList>
    </citation>
    <scope>NUCLEOTIDE SEQUENCE [LARGE SCALE GENOMIC DNA]</scope>
    <source>
        <strain evidence="1 2">BDU6</strain>
    </source>
</reference>
<protein>
    <submittedName>
        <fullName evidence="1">Uncharacterized protein</fullName>
    </submittedName>
</protein>
<proteinExistence type="predicted"/>
<dbReference type="EMBL" id="CP013387">
    <property type="protein sequence ID" value="AOJ04671.1"/>
    <property type="molecule type" value="Genomic_DNA"/>
</dbReference>
<gene>
    <name evidence="1" type="ORF">WS70_23115</name>
</gene>
<dbReference type="KEGG" id="buu:WS70_23115"/>
<keyword evidence="2" id="KW-1185">Reference proteome</keyword>
<evidence type="ECO:0000313" key="1">
    <source>
        <dbReference type="EMBL" id="AOJ04671.1"/>
    </source>
</evidence>
<sequence>MATRCASRTARACSYRQPPTLRIEFRRAFEAPKTDEKIGWRFINAVSLGLDPIDDENVLGIQRIRRM</sequence>